<keyword evidence="1" id="KW-0175">Coiled coil</keyword>
<evidence type="ECO:0000256" key="1">
    <source>
        <dbReference type="SAM" id="Coils"/>
    </source>
</evidence>
<dbReference type="RefSeq" id="WP_206101112.1">
    <property type="nucleotide sequence ID" value="NZ_CP070969.1"/>
</dbReference>
<gene>
    <name evidence="2" type="ORF">JRJ22_19640</name>
</gene>
<organism evidence="2 3">
    <name type="scientific">Paenibacillus tianjinensis</name>
    <dbReference type="NCBI Taxonomy" id="2810347"/>
    <lineage>
        <taxon>Bacteria</taxon>
        <taxon>Bacillati</taxon>
        <taxon>Bacillota</taxon>
        <taxon>Bacilli</taxon>
        <taxon>Bacillales</taxon>
        <taxon>Paenibacillaceae</taxon>
        <taxon>Paenibacillus</taxon>
    </lineage>
</organism>
<name>A0ABX7L674_9BACL</name>
<dbReference type="EMBL" id="CP070969">
    <property type="protein sequence ID" value="QSF43479.1"/>
    <property type="molecule type" value="Genomic_DNA"/>
</dbReference>
<evidence type="ECO:0000313" key="2">
    <source>
        <dbReference type="EMBL" id="QSF43479.1"/>
    </source>
</evidence>
<feature type="coiled-coil region" evidence="1">
    <location>
        <begin position="12"/>
        <end position="39"/>
    </location>
</feature>
<proteinExistence type="predicted"/>
<protein>
    <submittedName>
        <fullName evidence="2">Uncharacterized protein</fullName>
    </submittedName>
</protein>
<evidence type="ECO:0000313" key="3">
    <source>
        <dbReference type="Proteomes" id="UP000663452"/>
    </source>
</evidence>
<sequence>MKDTILKAFSNVNKTKYEVENANKKFEEAQDVLREAKVSECIDNIINVIKDEGKITDRDLRLFIGSLGLDIKQIYFK</sequence>
<dbReference type="Proteomes" id="UP000663452">
    <property type="component" value="Chromosome"/>
</dbReference>
<reference evidence="2 3" key="1">
    <citation type="submission" date="2021-02" db="EMBL/GenBank/DDBJ databases">
        <title>Paenibacillus tianjinensis sp. nov.</title>
        <authorList>
            <person name="Liu H."/>
        </authorList>
    </citation>
    <scope>NUCLEOTIDE SEQUENCE [LARGE SCALE GENOMIC DNA]</scope>
    <source>
        <strain evidence="2 3">TB2019</strain>
    </source>
</reference>
<keyword evidence="3" id="KW-1185">Reference proteome</keyword>
<accession>A0ABX7L674</accession>